<dbReference type="InterPro" id="IPR012910">
    <property type="entry name" value="Plug_dom"/>
</dbReference>
<reference evidence="18" key="1">
    <citation type="journal article" date="2019" name="Int. J. Syst. Evol. Microbiol.">
        <title>The Global Catalogue of Microorganisms (GCM) 10K type strain sequencing project: providing services to taxonomists for standard genome sequencing and annotation.</title>
        <authorList>
            <consortium name="The Broad Institute Genomics Platform"/>
            <consortium name="The Broad Institute Genome Sequencing Center for Infectious Disease"/>
            <person name="Wu L."/>
            <person name="Ma J."/>
        </authorList>
    </citation>
    <scope>NUCLEOTIDE SEQUENCE [LARGE SCALE GENOMIC DNA]</scope>
    <source>
        <strain evidence="18">CECT 8010</strain>
    </source>
</reference>
<dbReference type="Pfam" id="PF00593">
    <property type="entry name" value="TonB_dep_Rec_b-barrel"/>
    <property type="match status" value="1"/>
</dbReference>
<evidence type="ECO:0000256" key="3">
    <source>
        <dbReference type="ARBA" id="ARBA00022452"/>
    </source>
</evidence>
<dbReference type="Gene3D" id="2.40.170.20">
    <property type="entry name" value="TonB-dependent receptor, beta-barrel domain"/>
    <property type="match status" value="1"/>
</dbReference>
<comment type="caution">
    <text evidence="17">The sequence shown here is derived from an EMBL/GenBank/DDBJ whole genome shotgun (WGS) entry which is preliminary data.</text>
</comment>
<keyword evidence="7" id="KW-0408">Iron</keyword>
<evidence type="ECO:0000256" key="13">
    <source>
        <dbReference type="RuleBase" id="RU003357"/>
    </source>
</evidence>
<evidence type="ECO:0000256" key="6">
    <source>
        <dbReference type="ARBA" id="ARBA00022729"/>
    </source>
</evidence>
<keyword evidence="10 12" id="KW-0472">Membrane</keyword>
<sequence length="790" mass="87990">MKHLLGTMAASIISLSALSQTQKVSFSGKVVDAATKQPIASATVKLGNTATVADGNGNFSFGKIAVGNYDLQVSSVGYVEATQKLSVSKSVTAITIELKASALFLQPLEVKSLRASDKAPFTKTNIGKEDIAKTNLGQDIPFLLNQTPSTVINSDAGNGVGYTNIYIRGVDLTRINVTLNGIPYNDAESQGTYWVDIPDMASSLNSIQIQRGVGTSSNGTGAFGATINLQTNEFIDKAYAESNNSFGSFNTWKNTLKAGTGLIDGHFTVDARLSRISSDGYIDRATSNLQSFSLSAAYYTKQSSLRLNIFSGKEKTYQAWNGVPENILPTNRTYNSFTYPNQTDNYQQNHYQLFFNHQFNSSLSFNTAVFFTPGIGYYEEYKTDQAYSDYGLPNYQVGTTVLTTTDLIRQLYLDNKFYGQIASLQYKKNKHQVIVGGGWSTYEGGHYGNIIWTKNGGVDKDYQWYNNPAVKTDVNAYAKWQYQFANHFELFTDLQYKHVRHIMNGFMQNPTLVIDRAFDFVNPKLGISYTNKGWQVYASYAIANKEPNRDDFEAGVTTQPKAEKLNDFELGVERKDAALSYGATFYYMDYKDQLVLTGKVNDVGAYTRTNVPNSYRLGVELQAGYVFTNWLNASGNITLSKNKIKSFTEYLDAYDANFNYVGQNAVAHTNTTIGFSPSIISAFTINVLPVKNVTITLLGKYVGKQYLDNAESENRILGSFFTQDARVSYTLKNKLFKEWNFIAQVSNIFNRLYEPNGYTYTYYVGNTINSDNAYYPMAGTNFMLGVNIKF</sequence>
<name>A0ABV8PUH8_9BACT</name>
<evidence type="ECO:0000256" key="7">
    <source>
        <dbReference type="ARBA" id="ARBA00023004"/>
    </source>
</evidence>
<keyword evidence="8" id="KW-0406">Ion transport</keyword>
<evidence type="ECO:0000313" key="17">
    <source>
        <dbReference type="EMBL" id="MFC4230991.1"/>
    </source>
</evidence>
<comment type="similarity">
    <text evidence="12 13">Belongs to the TonB-dependent receptor family.</text>
</comment>
<evidence type="ECO:0000256" key="11">
    <source>
        <dbReference type="ARBA" id="ARBA00023237"/>
    </source>
</evidence>
<keyword evidence="9 13" id="KW-0798">TonB box</keyword>
<evidence type="ECO:0000259" key="15">
    <source>
        <dbReference type="Pfam" id="PF00593"/>
    </source>
</evidence>
<evidence type="ECO:0000256" key="5">
    <source>
        <dbReference type="ARBA" id="ARBA00022692"/>
    </source>
</evidence>
<dbReference type="InterPro" id="IPR037066">
    <property type="entry name" value="Plug_dom_sf"/>
</dbReference>
<organism evidence="17 18">
    <name type="scientific">Parasediminibacterium paludis</name>
    <dbReference type="NCBI Taxonomy" id="908966"/>
    <lineage>
        <taxon>Bacteria</taxon>
        <taxon>Pseudomonadati</taxon>
        <taxon>Bacteroidota</taxon>
        <taxon>Chitinophagia</taxon>
        <taxon>Chitinophagales</taxon>
        <taxon>Chitinophagaceae</taxon>
        <taxon>Parasediminibacterium</taxon>
    </lineage>
</organism>
<dbReference type="InterPro" id="IPR008969">
    <property type="entry name" value="CarboxyPept-like_regulatory"/>
</dbReference>
<protein>
    <submittedName>
        <fullName evidence="17">TonB-dependent receptor</fullName>
    </submittedName>
</protein>
<keyword evidence="17" id="KW-0675">Receptor</keyword>
<proteinExistence type="inferred from homology"/>
<gene>
    <name evidence="17" type="ORF">ACFOW1_03755</name>
</gene>
<evidence type="ECO:0000256" key="4">
    <source>
        <dbReference type="ARBA" id="ARBA00022496"/>
    </source>
</evidence>
<dbReference type="InterPro" id="IPR039426">
    <property type="entry name" value="TonB-dep_rcpt-like"/>
</dbReference>
<dbReference type="RefSeq" id="WP_379012378.1">
    <property type="nucleotide sequence ID" value="NZ_JBHSDC010000003.1"/>
</dbReference>
<evidence type="ECO:0000256" key="2">
    <source>
        <dbReference type="ARBA" id="ARBA00022448"/>
    </source>
</evidence>
<evidence type="ECO:0000259" key="16">
    <source>
        <dbReference type="Pfam" id="PF07715"/>
    </source>
</evidence>
<keyword evidence="18" id="KW-1185">Reference proteome</keyword>
<feature type="domain" description="TonB-dependent receptor-like beta-barrel" evidence="15">
    <location>
        <begin position="317"/>
        <end position="748"/>
    </location>
</feature>
<dbReference type="SUPFAM" id="SSF56935">
    <property type="entry name" value="Porins"/>
    <property type="match status" value="1"/>
</dbReference>
<dbReference type="PROSITE" id="PS52016">
    <property type="entry name" value="TONB_DEPENDENT_REC_3"/>
    <property type="match status" value="1"/>
</dbReference>
<keyword evidence="4" id="KW-0410">Iron transport</keyword>
<dbReference type="Gene3D" id="2.60.40.1120">
    <property type="entry name" value="Carboxypeptidase-like, regulatory domain"/>
    <property type="match status" value="1"/>
</dbReference>
<dbReference type="InterPro" id="IPR036942">
    <property type="entry name" value="Beta-barrel_TonB_sf"/>
</dbReference>
<dbReference type="PANTHER" id="PTHR32552:SF68">
    <property type="entry name" value="FERRICHROME OUTER MEMBRANE TRANSPORTER_PHAGE RECEPTOR"/>
    <property type="match status" value="1"/>
</dbReference>
<feature type="chain" id="PRO_5045888332" evidence="14">
    <location>
        <begin position="20"/>
        <end position="790"/>
    </location>
</feature>
<evidence type="ECO:0000256" key="12">
    <source>
        <dbReference type="PROSITE-ProRule" id="PRU01360"/>
    </source>
</evidence>
<dbReference type="PANTHER" id="PTHR32552">
    <property type="entry name" value="FERRICHROME IRON RECEPTOR-RELATED"/>
    <property type="match status" value="1"/>
</dbReference>
<keyword evidence="3 12" id="KW-1134">Transmembrane beta strand</keyword>
<evidence type="ECO:0000256" key="10">
    <source>
        <dbReference type="ARBA" id="ARBA00023136"/>
    </source>
</evidence>
<dbReference type="EMBL" id="JBHSDC010000003">
    <property type="protein sequence ID" value="MFC4230991.1"/>
    <property type="molecule type" value="Genomic_DNA"/>
</dbReference>
<dbReference type="Pfam" id="PF13715">
    <property type="entry name" value="CarbopepD_reg_2"/>
    <property type="match status" value="1"/>
</dbReference>
<keyword evidence="2 12" id="KW-0813">Transport</keyword>
<dbReference type="Proteomes" id="UP001595906">
    <property type="component" value="Unassembled WGS sequence"/>
</dbReference>
<evidence type="ECO:0000256" key="1">
    <source>
        <dbReference type="ARBA" id="ARBA00004571"/>
    </source>
</evidence>
<dbReference type="InterPro" id="IPR000531">
    <property type="entry name" value="Beta-barrel_TonB"/>
</dbReference>
<accession>A0ABV8PUH8</accession>
<keyword evidence="6 14" id="KW-0732">Signal</keyword>
<keyword evidence="5 12" id="KW-0812">Transmembrane</keyword>
<dbReference type="Pfam" id="PF07715">
    <property type="entry name" value="Plug"/>
    <property type="match status" value="1"/>
</dbReference>
<evidence type="ECO:0000256" key="14">
    <source>
        <dbReference type="SAM" id="SignalP"/>
    </source>
</evidence>
<evidence type="ECO:0000256" key="8">
    <source>
        <dbReference type="ARBA" id="ARBA00023065"/>
    </source>
</evidence>
<feature type="signal peptide" evidence="14">
    <location>
        <begin position="1"/>
        <end position="19"/>
    </location>
</feature>
<feature type="domain" description="TonB-dependent receptor plug" evidence="16">
    <location>
        <begin position="118"/>
        <end position="225"/>
    </location>
</feature>
<keyword evidence="11 12" id="KW-0998">Cell outer membrane</keyword>
<evidence type="ECO:0000313" key="18">
    <source>
        <dbReference type="Proteomes" id="UP001595906"/>
    </source>
</evidence>
<dbReference type="SUPFAM" id="SSF49464">
    <property type="entry name" value="Carboxypeptidase regulatory domain-like"/>
    <property type="match status" value="1"/>
</dbReference>
<comment type="subcellular location">
    <subcellularLocation>
        <location evidence="1 12">Cell outer membrane</location>
        <topology evidence="1 12">Multi-pass membrane protein</topology>
    </subcellularLocation>
</comment>
<evidence type="ECO:0000256" key="9">
    <source>
        <dbReference type="ARBA" id="ARBA00023077"/>
    </source>
</evidence>
<dbReference type="Gene3D" id="2.170.130.10">
    <property type="entry name" value="TonB-dependent receptor, plug domain"/>
    <property type="match status" value="1"/>
</dbReference>